<accession>A0A969PQM1</accession>
<gene>
    <name evidence="2" type="ORF">HCN83_09175</name>
</gene>
<keyword evidence="1" id="KW-0812">Transmembrane</keyword>
<reference evidence="2 3" key="1">
    <citation type="submission" date="2020-03" db="EMBL/GenBank/DDBJ databases">
        <title>Assessment of the enzymatic potential of alkaline-tolerant lipase obtained from Bacillus luteus H11 (technogenic soil) for the bioremediation of saline soils contaminated with petroleum substances.</title>
        <authorList>
            <person name="Kalwasinska A."/>
        </authorList>
    </citation>
    <scope>NUCLEOTIDE SEQUENCE [LARGE SCALE GENOMIC DNA]</scope>
    <source>
        <strain evidence="2 3">H11</strain>
    </source>
</reference>
<keyword evidence="3" id="KW-1185">Reference proteome</keyword>
<evidence type="ECO:0000313" key="2">
    <source>
        <dbReference type="EMBL" id="NJP37755.1"/>
    </source>
</evidence>
<dbReference type="RefSeq" id="WP_168006585.1">
    <property type="nucleotide sequence ID" value="NZ_JAATHJ010000011.1"/>
</dbReference>
<name>A0A969PQM1_9BACI</name>
<evidence type="ECO:0000256" key="1">
    <source>
        <dbReference type="SAM" id="Phobius"/>
    </source>
</evidence>
<feature type="transmembrane region" description="Helical" evidence="1">
    <location>
        <begin position="28"/>
        <end position="47"/>
    </location>
</feature>
<keyword evidence="1" id="KW-0472">Membrane</keyword>
<proteinExistence type="predicted"/>
<evidence type="ECO:0000313" key="3">
    <source>
        <dbReference type="Proteomes" id="UP000752012"/>
    </source>
</evidence>
<dbReference type="AlphaFoldDB" id="A0A969PQM1"/>
<sequence length="52" mass="5608">MLLYRIGWIVSLLAAAAGFTGSAFREDGLLLTLGVAMLFCAAILFFLDRQGL</sequence>
<comment type="caution">
    <text evidence="2">The sequence shown here is derived from an EMBL/GenBank/DDBJ whole genome shotgun (WGS) entry which is preliminary data.</text>
</comment>
<dbReference type="EMBL" id="JAATHJ010000011">
    <property type="protein sequence ID" value="NJP37755.1"/>
    <property type="molecule type" value="Genomic_DNA"/>
</dbReference>
<dbReference type="Proteomes" id="UP000752012">
    <property type="component" value="Unassembled WGS sequence"/>
</dbReference>
<keyword evidence="1" id="KW-1133">Transmembrane helix</keyword>
<organism evidence="2 3">
    <name type="scientific">Alkalicoccus luteus</name>
    <dbReference type="NCBI Taxonomy" id="1237094"/>
    <lineage>
        <taxon>Bacteria</taxon>
        <taxon>Bacillati</taxon>
        <taxon>Bacillota</taxon>
        <taxon>Bacilli</taxon>
        <taxon>Bacillales</taxon>
        <taxon>Bacillaceae</taxon>
        <taxon>Alkalicoccus</taxon>
    </lineage>
</organism>
<protein>
    <submittedName>
        <fullName evidence="2">Uncharacterized protein</fullName>
    </submittedName>
</protein>